<dbReference type="EMBL" id="BAAATD010000013">
    <property type="protein sequence ID" value="GAA2627998.1"/>
    <property type="molecule type" value="Genomic_DNA"/>
</dbReference>
<gene>
    <name evidence="1" type="ORF">GCM10010411_76550</name>
</gene>
<protein>
    <submittedName>
        <fullName evidence="1">Uncharacterized protein</fullName>
    </submittedName>
</protein>
<keyword evidence="2" id="KW-1185">Reference proteome</keyword>
<sequence length="122" mass="13739">MAESSRSETITIDPLRRAIEAARAARLRITEHHRADHFAARLATVSIAEDLRRLTDHLTRPRFRVRATTEGGDQEIIETSFGRASCFVAELTDKGATTVHIDELQGTVWEQVAIYDGNSWHL</sequence>
<dbReference type="Proteomes" id="UP001501509">
    <property type="component" value="Unassembled WGS sequence"/>
</dbReference>
<comment type="caution">
    <text evidence="1">The sequence shown here is derived from an EMBL/GenBank/DDBJ whole genome shotgun (WGS) entry which is preliminary data.</text>
</comment>
<evidence type="ECO:0000313" key="2">
    <source>
        <dbReference type="Proteomes" id="UP001501509"/>
    </source>
</evidence>
<reference evidence="1 2" key="1">
    <citation type="journal article" date="2019" name="Int. J. Syst. Evol. Microbiol.">
        <title>The Global Catalogue of Microorganisms (GCM) 10K type strain sequencing project: providing services to taxonomists for standard genome sequencing and annotation.</title>
        <authorList>
            <consortium name="The Broad Institute Genomics Platform"/>
            <consortium name="The Broad Institute Genome Sequencing Center for Infectious Disease"/>
            <person name="Wu L."/>
            <person name="Ma J."/>
        </authorList>
    </citation>
    <scope>NUCLEOTIDE SEQUENCE [LARGE SCALE GENOMIC DNA]</scope>
    <source>
        <strain evidence="1 2">JCM 6833</strain>
    </source>
</reference>
<accession>A0ABN3QJS5</accession>
<proteinExistence type="predicted"/>
<organism evidence="1 2">
    <name type="scientific">Actinomadura fulvescens</name>
    <dbReference type="NCBI Taxonomy" id="46160"/>
    <lineage>
        <taxon>Bacteria</taxon>
        <taxon>Bacillati</taxon>
        <taxon>Actinomycetota</taxon>
        <taxon>Actinomycetes</taxon>
        <taxon>Streptosporangiales</taxon>
        <taxon>Thermomonosporaceae</taxon>
        <taxon>Actinomadura</taxon>
    </lineage>
</organism>
<name>A0ABN3QJS5_9ACTN</name>
<dbReference type="RefSeq" id="WP_344547386.1">
    <property type="nucleotide sequence ID" value="NZ_BAAATD010000013.1"/>
</dbReference>
<evidence type="ECO:0000313" key="1">
    <source>
        <dbReference type="EMBL" id="GAA2627998.1"/>
    </source>
</evidence>